<dbReference type="Pfam" id="PF02463">
    <property type="entry name" value="SMC_N"/>
    <property type="match status" value="1"/>
</dbReference>
<accession>A0A7I8DBC4</accession>
<keyword evidence="8 12" id="KW-0067">ATP-binding</keyword>
<dbReference type="InterPro" id="IPR003395">
    <property type="entry name" value="RecF/RecN/SMC_N"/>
</dbReference>
<keyword evidence="4 12" id="KW-0963">Cytoplasm</keyword>
<dbReference type="FunFam" id="1.20.1050.90:FF:000002">
    <property type="entry name" value="DNA replication and repair protein RecF"/>
    <property type="match status" value="1"/>
</dbReference>
<reference evidence="15 16" key="1">
    <citation type="submission" date="2020-08" db="EMBL/GenBank/DDBJ databases">
        <title>Complete Genome Sequence of Effusibacillus dendaii Strain skT53, Isolated from Farmland soil.</title>
        <authorList>
            <person name="Konishi T."/>
            <person name="Kawasaki H."/>
        </authorList>
    </citation>
    <scope>NUCLEOTIDE SEQUENCE [LARGE SCALE GENOMIC DNA]</scope>
    <source>
        <strain evidence="16">skT53</strain>
    </source>
</reference>
<dbReference type="HAMAP" id="MF_00365">
    <property type="entry name" value="RecF"/>
    <property type="match status" value="1"/>
</dbReference>
<dbReference type="InterPro" id="IPR027417">
    <property type="entry name" value="P-loop_NTPase"/>
</dbReference>
<gene>
    <name evidence="12 15" type="primary">recF</name>
    <name evidence="15" type="ORF">skT53_24530</name>
</gene>
<keyword evidence="11 12" id="KW-0742">SOS response</keyword>
<name>A0A7I8DBC4_9BACL</name>
<evidence type="ECO:0000256" key="1">
    <source>
        <dbReference type="ARBA" id="ARBA00004496"/>
    </source>
</evidence>
<organism evidence="15 16">
    <name type="scientific">Effusibacillus dendaii</name>
    <dbReference type="NCBI Taxonomy" id="2743772"/>
    <lineage>
        <taxon>Bacteria</taxon>
        <taxon>Bacillati</taxon>
        <taxon>Bacillota</taxon>
        <taxon>Bacilli</taxon>
        <taxon>Bacillales</taxon>
        <taxon>Alicyclobacillaceae</taxon>
        <taxon>Effusibacillus</taxon>
    </lineage>
</organism>
<evidence type="ECO:0000256" key="3">
    <source>
        <dbReference type="ARBA" id="ARBA00020170"/>
    </source>
</evidence>
<comment type="similarity">
    <text evidence="2 12 13">Belongs to the RecF family.</text>
</comment>
<keyword evidence="9 12" id="KW-0238">DNA-binding</keyword>
<dbReference type="GO" id="GO:0003697">
    <property type="term" value="F:single-stranded DNA binding"/>
    <property type="evidence" value="ECO:0007669"/>
    <property type="project" value="UniProtKB-UniRule"/>
</dbReference>
<evidence type="ECO:0000256" key="5">
    <source>
        <dbReference type="ARBA" id="ARBA00022705"/>
    </source>
</evidence>
<dbReference type="PROSITE" id="PS00617">
    <property type="entry name" value="RECF_1"/>
    <property type="match status" value="1"/>
</dbReference>
<evidence type="ECO:0000256" key="9">
    <source>
        <dbReference type="ARBA" id="ARBA00023125"/>
    </source>
</evidence>
<evidence type="ECO:0000256" key="10">
    <source>
        <dbReference type="ARBA" id="ARBA00023204"/>
    </source>
</evidence>
<comment type="subcellular location">
    <subcellularLocation>
        <location evidence="1 12 13">Cytoplasm</location>
    </subcellularLocation>
</comment>
<dbReference type="PANTHER" id="PTHR32182:SF0">
    <property type="entry name" value="DNA REPLICATION AND REPAIR PROTEIN RECF"/>
    <property type="match status" value="1"/>
</dbReference>
<dbReference type="RefSeq" id="WP_200757479.1">
    <property type="nucleotide sequence ID" value="NZ_AP023366.1"/>
</dbReference>
<evidence type="ECO:0000256" key="13">
    <source>
        <dbReference type="RuleBase" id="RU000578"/>
    </source>
</evidence>
<evidence type="ECO:0000256" key="11">
    <source>
        <dbReference type="ARBA" id="ARBA00023236"/>
    </source>
</evidence>
<keyword evidence="16" id="KW-1185">Reference proteome</keyword>
<dbReference type="GO" id="GO:0005524">
    <property type="term" value="F:ATP binding"/>
    <property type="evidence" value="ECO:0007669"/>
    <property type="project" value="UniProtKB-UniRule"/>
</dbReference>
<dbReference type="AlphaFoldDB" id="A0A7I8DBC4"/>
<protein>
    <recommendedName>
        <fullName evidence="3 12">DNA replication and repair protein RecF</fullName>
    </recommendedName>
</protein>
<evidence type="ECO:0000256" key="12">
    <source>
        <dbReference type="HAMAP-Rule" id="MF_00365"/>
    </source>
</evidence>
<keyword evidence="5 12" id="KW-0235">DNA replication</keyword>
<evidence type="ECO:0000256" key="7">
    <source>
        <dbReference type="ARBA" id="ARBA00022763"/>
    </source>
</evidence>
<dbReference type="GO" id="GO:0000731">
    <property type="term" value="P:DNA synthesis involved in DNA repair"/>
    <property type="evidence" value="ECO:0007669"/>
    <property type="project" value="TreeGrafter"/>
</dbReference>
<evidence type="ECO:0000313" key="16">
    <source>
        <dbReference type="Proteomes" id="UP000593802"/>
    </source>
</evidence>
<evidence type="ECO:0000256" key="6">
    <source>
        <dbReference type="ARBA" id="ARBA00022741"/>
    </source>
</evidence>
<feature type="binding site" evidence="12">
    <location>
        <begin position="30"/>
        <end position="37"/>
    </location>
    <ligand>
        <name>ATP</name>
        <dbReference type="ChEBI" id="CHEBI:30616"/>
    </ligand>
</feature>
<dbReference type="PROSITE" id="PS00618">
    <property type="entry name" value="RECF_2"/>
    <property type="match status" value="1"/>
</dbReference>
<keyword evidence="10 12" id="KW-0234">DNA repair</keyword>
<dbReference type="Gene3D" id="3.40.50.300">
    <property type="entry name" value="P-loop containing nucleotide triphosphate hydrolases"/>
    <property type="match status" value="1"/>
</dbReference>
<dbReference type="Proteomes" id="UP000593802">
    <property type="component" value="Chromosome"/>
</dbReference>
<dbReference type="InterPro" id="IPR018078">
    <property type="entry name" value="DNA-binding_RecF_CS"/>
</dbReference>
<dbReference type="Gene3D" id="1.20.1050.90">
    <property type="entry name" value="RecF/RecN/SMC, N-terminal domain"/>
    <property type="match status" value="1"/>
</dbReference>
<keyword evidence="6 12" id="KW-0547">Nucleotide-binding</keyword>
<dbReference type="GO" id="GO:0006260">
    <property type="term" value="P:DNA replication"/>
    <property type="evidence" value="ECO:0007669"/>
    <property type="project" value="UniProtKB-UniRule"/>
</dbReference>
<dbReference type="EMBL" id="AP023366">
    <property type="protein sequence ID" value="BCJ87468.1"/>
    <property type="molecule type" value="Genomic_DNA"/>
</dbReference>
<feature type="domain" description="RecF/RecN/SMC N-terminal" evidence="14">
    <location>
        <begin position="3"/>
        <end position="365"/>
    </location>
</feature>
<dbReference type="NCBIfam" id="TIGR00611">
    <property type="entry name" value="recf"/>
    <property type="match status" value="1"/>
</dbReference>
<evidence type="ECO:0000256" key="2">
    <source>
        <dbReference type="ARBA" id="ARBA00008016"/>
    </source>
</evidence>
<comment type="function">
    <text evidence="12 13">The RecF protein is involved in DNA metabolism; it is required for DNA replication and normal SOS inducibility. RecF binds preferentially to single-stranded, linear DNA. It also seems to bind ATP.</text>
</comment>
<sequence>MILQSLEAVNFRNYAHLSLTLSPYITILVGQNAQGKTNILESILMLSLAKSHRAGRDSEMIRWGEEFASVTGQVVRQQRTYELNLKILNRGKKVRVNQIEKRRISDFIGHLNVVLFAPEDLQLVKGAPQTRRKFLDVELGQINPQYLHNLVQYQRVLQQRNNLLKDAESLDSRLSEMLSVWDDQLVEYGSRIVTKRVEFVHKLQMHAAEIHRQITSEKESLELSYQCVLLENGRSLEAVKEYFRQQLVARRKEDFRRGITSTGPHRDDIEVQIDSKNVQVYGSQGQQRTAALSMKLAEIELIRQEVGEYPVLLLDDVLSELDEMRQLHLLESMGQKVQTLITTTMTYGLDEMMREKAVVYRVSQGTIEKM</sequence>
<evidence type="ECO:0000256" key="4">
    <source>
        <dbReference type="ARBA" id="ARBA00022490"/>
    </source>
</evidence>
<dbReference type="SUPFAM" id="SSF52540">
    <property type="entry name" value="P-loop containing nucleoside triphosphate hydrolases"/>
    <property type="match status" value="1"/>
</dbReference>
<evidence type="ECO:0000256" key="8">
    <source>
        <dbReference type="ARBA" id="ARBA00022840"/>
    </source>
</evidence>
<dbReference type="GO" id="GO:0006302">
    <property type="term" value="P:double-strand break repair"/>
    <property type="evidence" value="ECO:0007669"/>
    <property type="project" value="TreeGrafter"/>
</dbReference>
<keyword evidence="7 12" id="KW-0227">DNA damage</keyword>
<proteinExistence type="inferred from homology"/>
<dbReference type="InterPro" id="IPR001238">
    <property type="entry name" value="DNA-binding_RecF"/>
</dbReference>
<dbReference type="KEGG" id="eff:skT53_24530"/>
<dbReference type="InterPro" id="IPR042174">
    <property type="entry name" value="RecF_2"/>
</dbReference>
<dbReference type="GO" id="GO:0005737">
    <property type="term" value="C:cytoplasm"/>
    <property type="evidence" value="ECO:0007669"/>
    <property type="project" value="UniProtKB-SubCell"/>
</dbReference>
<dbReference type="PANTHER" id="PTHR32182">
    <property type="entry name" value="DNA REPLICATION AND REPAIR PROTEIN RECF"/>
    <property type="match status" value="1"/>
</dbReference>
<dbReference type="CDD" id="cd03242">
    <property type="entry name" value="ABC_RecF"/>
    <property type="match status" value="1"/>
</dbReference>
<dbReference type="GO" id="GO:0009432">
    <property type="term" value="P:SOS response"/>
    <property type="evidence" value="ECO:0007669"/>
    <property type="project" value="UniProtKB-UniRule"/>
</dbReference>
<evidence type="ECO:0000259" key="14">
    <source>
        <dbReference type="Pfam" id="PF02463"/>
    </source>
</evidence>
<evidence type="ECO:0000313" key="15">
    <source>
        <dbReference type="EMBL" id="BCJ87468.1"/>
    </source>
</evidence>